<evidence type="ECO:0000313" key="4">
    <source>
        <dbReference type="Proteomes" id="UP000438476"/>
    </source>
</evidence>
<dbReference type="AlphaFoldDB" id="A0A6I4T5U9"/>
<feature type="compositionally biased region" description="Basic and acidic residues" evidence="1">
    <location>
        <begin position="1"/>
        <end position="17"/>
    </location>
</feature>
<dbReference type="EMBL" id="WTYT01000004">
    <property type="protein sequence ID" value="MXO66276.1"/>
    <property type="molecule type" value="Genomic_DNA"/>
</dbReference>
<dbReference type="NCBIfam" id="NF010247">
    <property type="entry name" value="PRK13694.1"/>
    <property type="match status" value="1"/>
</dbReference>
<name>A0A6I4T5U9_9SPHN</name>
<dbReference type="GO" id="GO:0003677">
    <property type="term" value="F:DNA binding"/>
    <property type="evidence" value="ECO:0007669"/>
    <property type="project" value="InterPro"/>
</dbReference>
<comment type="caution">
    <text evidence="3">The sequence shown here is derived from an EMBL/GenBank/DDBJ whole genome shotgun (WGS) entry which is preliminary data.</text>
</comment>
<dbReference type="Proteomes" id="UP000438476">
    <property type="component" value="Unassembled WGS sequence"/>
</dbReference>
<organism evidence="3 4">
    <name type="scientific">Altericroceibacterium endophyticum</name>
    <dbReference type="NCBI Taxonomy" id="1808508"/>
    <lineage>
        <taxon>Bacteria</taxon>
        <taxon>Pseudomonadati</taxon>
        <taxon>Pseudomonadota</taxon>
        <taxon>Alphaproteobacteria</taxon>
        <taxon>Sphingomonadales</taxon>
        <taxon>Erythrobacteraceae</taxon>
        <taxon>Altericroceibacterium</taxon>
    </lineage>
</organism>
<feature type="domain" description="GapR-like DNA-binding" evidence="2">
    <location>
        <begin position="36"/>
        <end position="107"/>
    </location>
</feature>
<gene>
    <name evidence="3" type="ORF">GRI91_10955</name>
</gene>
<proteinExistence type="predicted"/>
<dbReference type="Pfam" id="PF10073">
    <property type="entry name" value="GapR_DNA-bd"/>
    <property type="match status" value="1"/>
</dbReference>
<accession>A0A6I4T5U9</accession>
<evidence type="ECO:0000259" key="2">
    <source>
        <dbReference type="Pfam" id="PF10073"/>
    </source>
</evidence>
<protein>
    <submittedName>
        <fullName evidence="3">DUF2312 domain-containing protein</fullName>
    </submittedName>
</protein>
<reference evidence="3 4" key="1">
    <citation type="submission" date="2019-12" db="EMBL/GenBank/DDBJ databases">
        <title>Genomic-based taxomic classification of the family Erythrobacteraceae.</title>
        <authorList>
            <person name="Xu L."/>
        </authorList>
    </citation>
    <scope>NUCLEOTIDE SEQUENCE [LARGE SCALE GENOMIC DNA]</scope>
    <source>
        <strain evidence="3 4">LMG 29518</strain>
    </source>
</reference>
<feature type="region of interest" description="Disordered" evidence="1">
    <location>
        <begin position="1"/>
        <end position="35"/>
    </location>
</feature>
<evidence type="ECO:0000313" key="3">
    <source>
        <dbReference type="EMBL" id="MXO66276.1"/>
    </source>
</evidence>
<dbReference type="OrthoDB" id="9813793at2"/>
<keyword evidence="4" id="KW-1185">Reference proteome</keyword>
<evidence type="ECO:0000256" key="1">
    <source>
        <dbReference type="SAM" id="MobiDB-lite"/>
    </source>
</evidence>
<sequence>MGGIRHEFRALPPEKPKSARKTRTAPDPIDANPDSAAQQLKQLIERLERLEEEKRGIADDIKEVKSEAKALGYDVKTITAIIAMRKLSPDVRQEAEAILDTYKTALGIV</sequence>
<dbReference type="InterPro" id="IPR046367">
    <property type="entry name" value="GapR-like_DNA-bd"/>
</dbReference>